<feature type="transmembrane region" description="Helical" evidence="8">
    <location>
        <begin position="426"/>
        <end position="456"/>
    </location>
</feature>
<feature type="transmembrane region" description="Helical" evidence="8">
    <location>
        <begin position="157"/>
        <end position="177"/>
    </location>
</feature>
<sequence length="457" mass="51939">MPQVLSENCFRTATIKIDFEKFKWMNCLKTDILKNRHLRATGFNLKNHIIRDSKRVPIGGMSFNLIKFVAVNYNSSFHYHLNSWRNVRQNPDGTWNGFIGELINNTEDFACWLGNTYLRHPYLDFTTHVKDSPFVFFSSLPKSQLKWDGILSVFDSFSWLCIILSVLLAIPVFYGYFCLKPTGNGASRLYVATILPTCAILQVGTRIPTRVRHLSGLFLFYSIVINICFSSNLISVLTIPNVDVLPETPEELSKTLDIRIKYIQFAGTISDALFENSLSPTVLSIKRRMEFVKPGEMIQAMVETITHPKTVLFTYEELGRVHVAENATLKSDFSPVKISTVPITDIHVSIVLRKYSKFTEALSANIGRLQNTGHFQKWFGDVLDISRKQGISWWKQVQLQGGNEAYHKLAGISKDAMLPDVKPFTLFHFVLLFSCLFCGAVVASAVFIIEVFYVILS</sequence>
<keyword evidence="10" id="KW-1185">Reference proteome</keyword>
<evidence type="ECO:0000256" key="7">
    <source>
        <dbReference type="ARBA" id="ARBA00023180"/>
    </source>
</evidence>
<evidence type="ECO:0000256" key="5">
    <source>
        <dbReference type="ARBA" id="ARBA00023136"/>
    </source>
</evidence>
<gene>
    <name evidence="9" type="ORF">AFUS01_LOCUS10387</name>
</gene>
<evidence type="ECO:0000256" key="1">
    <source>
        <dbReference type="ARBA" id="ARBA00004651"/>
    </source>
</evidence>
<feature type="transmembrane region" description="Helical" evidence="8">
    <location>
        <begin position="217"/>
        <end position="239"/>
    </location>
</feature>
<keyword evidence="3 8" id="KW-0812">Transmembrane</keyword>
<evidence type="ECO:0000256" key="3">
    <source>
        <dbReference type="ARBA" id="ARBA00022692"/>
    </source>
</evidence>
<proteinExistence type="predicted"/>
<accession>A0A8J2JIZ5</accession>
<evidence type="ECO:0000256" key="8">
    <source>
        <dbReference type="SAM" id="Phobius"/>
    </source>
</evidence>
<evidence type="ECO:0000256" key="2">
    <source>
        <dbReference type="ARBA" id="ARBA00022475"/>
    </source>
</evidence>
<name>A0A8J2JIZ5_9HEXA</name>
<comment type="subcellular location">
    <subcellularLocation>
        <location evidence="1">Cell membrane</location>
        <topology evidence="1">Multi-pass membrane protein</topology>
    </subcellularLocation>
</comment>
<reference evidence="9" key="1">
    <citation type="submission" date="2021-06" db="EMBL/GenBank/DDBJ databases">
        <authorList>
            <person name="Hodson N. C."/>
            <person name="Mongue J. A."/>
            <person name="Jaron S. K."/>
        </authorList>
    </citation>
    <scope>NUCLEOTIDE SEQUENCE</scope>
</reference>
<dbReference type="Proteomes" id="UP000708208">
    <property type="component" value="Unassembled WGS sequence"/>
</dbReference>
<keyword evidence="2" id="KW-1003">Cell membrane</keyword>
<organism evidence="9 10">
    <name type="scientific">Allacma fusca</name>
    <dbReference type="NCBI Taxonomy" id="39272"/>
    <lineage>
        <taxon>Eukaryota</taxon>
        <taxon>Metazoa</taxon>
        <taxon>Ecdysozoa</taxon>
        <taxon>Arthropoda</taxon>
        <taxon>Hexapoda</taxon>
        <taxon>Collembola</taxon>
        <taxon>Symphypleona</taxon>
        <taxon>Sminthuridae</taxon>
        <taxon>Allacma</taxon>
    </lineage>
</organism>
<evidence type="ECO:0000313" key="10">
    <source>
        <dbReference type="Proteomes" id="UP000708208"/>
    </source>
</evidence>
<keyword evidence="6" id="KW-0675">Receptor</keyword>
<feature type="transmembrane region" description="Helical" evidence="8">
    <location>
        <begin position="189"/>
        <end position="205"/>
    </location>
</feature>
<evidence type="ECO:0000256" key="6">
    <source>
        <dbReference type="ARBA" id="ARBA00023170"/>
    </source>
</evidence>
<keyword evidence="7" id="KW-0325">Glycoprotein</keyword>
<dbReference type="EMBL" id="CAJVCH010077059">
    <property type="protein sequence ID" value="CAG7721150.1"/>
    <property type="molecule type" value="Genomic_DNA"/>
</dbReference>
<dbReference type="PANTHER" id="PTHR42643:SF24">
    <property type="entry name" value="IONOTROPIC RECEPTOR 60A"/>
    <property type="match status" value="1"/>
</dbReference>
<evidence type="ECO:0000256" key="4">
    <source>
        <dbReference type="ARBA" id="ARBA00022989"/>
    </source>
</evidence>
<dbReference type="AlphaFoldDB" id="A0A8J2JIZ5"/>
<evidence type="ECO:0000313" key="9">
    <source>
        <dbReference type="EMBL" id="CAG7721150.1"/>
    </source>
</evidence>
<comment type="caution">
    <text evidence="9">The sequence shown here is derived from an EMBL/GenBank/DDBJ whole genome shotgun (WGS) entry which is preliminary data.</text>
</comment>
<dbReference type="InterPro" id="IPR052192">
    <property type="entry name" value="Insect_Ionotropic_Sensory_Rcpt"/>
</dbReference>
<keyword evidence="5 8" id="KW-0472">Membrane</keyword>
<dbReference type="GO" id="GO:0005886">
    <property type="term" value="C:plasma membrane"/>
    <property type="evidence" value="ECO:0007669"/>
    <property type="project" value="UniProtKB-SubCell"/>
</dbReference>
<keyword evidence="4 8" id="KW-1133">Transmembrane helix</keyword>
<protein>
    <submittedName>
        <fullName evidence="9">Uncharacterized protein</fullName>
    </submittedName>
</protein>
<dbReference type="PANTHER" id="PTHR42643">
    <property type="entry name" value="IONOTROPIC RECEPTOR 20A-RELATED"/>
    <property type="match status" value="1"/>
</dbReference>